<evidence type="ECO:0000256" key="7">
    <source>
        <dbReference type="ARBA" id="ARBA00023128"/>
    </source>
</evidence>
<keyword evidence="3 9" id="KW-0813">Transport</keyword>
<comment type="subcellular location">
    <subcellularLocation>
        <location evidence="1 9">Mitochondrion inner membrane</location>
        <topology evidence="1 9">Multi-pass membrane protein</topology>
    </subcellularLocation>
</comment>
<dbReference type="InterPro" id="IPR005336">
    <property type="entry name" value="MPC"/>
</dbReference>
<dbReference type="AlphaFoldDB" id="A0AA88L8T4"/>
<evidence type="ECO:0000256" key="2">
    <source>
        <dbReference type="ARBA" id="ARBA00006416"/>
    </source>
</evidence>
<evidence type="ECO:0000256" key="4">
    <source>
        <dbReference type="ARBA" id="ARBA00022692"/>
    </source>
</evidence>
<protein>
    <recommendedName>
        <fullName evidence="9">Mitochondrial pyruvate carrier</fullName>
    </recommendedName>
</protein>
<evidence type="ECO:0000256" key="6">
    <source>
        <dbReference type="ARBA" id="ARBA00022989"/>
    </source>
</evidence>
<evidence type="ECO:0000256" key="1">
    <source>
        <dbReference type="ARBA" id="ARBA00004448"/>
    </source>
</evidence>
<comment type="similarity">
    <text evidence="2 9">Belongs to the mitochondrial pyruvate carrier (MPC) (TC 2.A.105) family.</text>
</comment>
<keyword evidence="7 9" id="KW-0496">Mitochondrion</keyword>
<accession>A0AA88L8T4</accession>
<reference evidence="10" key="1">
    <citation type="submission" date="2023-07" db="EMBL/GenBank/DDBJ databases">
        <title>Chromosome-level genome assembly of Artemia franciscana.</title>
        <authorList>
            <person name="Jo E."/>
        </authorList>
    </citation>
    <scope>NUCLEOTIDE SEQUENCE</scope>
    <source>
        <tissue evidence="10">Whole body</tissue>
    </source>
</reference>
<keyword evidence="11" id="KW-1185">Reference proteome</keyword>
<name>A0AA88L8T4_ARTSF</name>
<dbReference type="GO" id="GO:0005743">
    <property type="term" value="C:mitochondrial inner membrane"/>
    <property type="evidence" value="ECO:0007669"/>
    <property type="project" value="UniProtKB-SubCell"/>
</dbReference>
<keyword evidence="8" id="KW-0472">Membrane</keyword>
<gene>
    <name evidence="10" type="ORF">QYM36_006961</name>
</gene>
<dbReference type="Pfam" id="PF03650">
    <property type="entry name" value="MPC"/>
    <property type="match status" value="1"/>
</dbReference>
<keyword evidence="6" id="KW-1133">Transmembrane helix</keyword>
<evidence type="ECO:0000313" key="11">
    <source>
        <dbReference type="Proteomes" id="UP001187531"/>
    </source>
</evidence>
<dbReference type="Proteomes" id="UP001187531">
    <property type="component" value="Unassembled WGS sequence"/>
</dbReference>
<organism evidence="10 11">
    <name type="scientific">Artemia franciscana</name>
    <name type="common">Brine shrimp</name>
    <name type="synonym">Artemia sanfranciscana</name>
    <dbReference type="NCBI Taxonomy" id="6661"/>
    <lineage>
        <taxon>Eukaryota</taxon>
        <taxon>Metazoa</taxon>
        <taxon>Ecdysozoa</taxon>
        <taxon>Arthropoda</taxon>
        <taxon>Crustacea</taxon>
        <taxon>Branchiopoda</taxon>
        <taxon>Anostraca</taxon>
        <taxon>Artemiidae</taxon>
        <taxon>Artemia</taxon>
    </lineage>
</organism>
<keyword evidence="4" id="KW-0812">Transmembrane</keyword>
<dbReference type="EMBL" id="JAVRJZ010000011">
    <property type="protein sequence ID" value="KAK2716651.1"/>
    <property type="molecule type" value="Genomic_DNA"/>
</dbReference>
<dbReference type="GO" id="GO:0006850">
    <property type="term" value="P:pyruvate import into mitochondria"/>
    <property type="evidence" value="ECO:0007669"/>
    <property type="project" value="InterPro"/>
</dbReference>
<dbReference type="PANTHER" id="PTHR14154">
    <property type="entry name" value="UPF0041 BRAIN PROTEIN 44-RELATED"/>
    <property type="match status" value="1"/>
</dbReference>
<proteinExistence type="inferred from homology"/>
<evidence type="ECO:0000256" key="9">
    <source>
        <dbReference type="RuleBase" id="RU363100"/>
    </source>
</evidence>
<evidence type="ECO:0000256" key="5">
    <source>
        <dbReference type="ARBA" id="ARBA00022792"/>
    </source>
</evidence>
<comment type="function">
    <text evidence="9">Mediates the uptake of pyruvate into mitochondria.</text>
</comment>
<evidence type="ECO:0000256" key="8">
    <source>
        <dbReference type="ARBA" id="ARBA00023136"/>
    </source>
</evidence>
<sequence>MSALYRSSMAAIERFVPQKFAPLWKHPAGPQTVFFWAPLFKWGLVIAGISDISRPAEKISISQAGALMCTGFIWSRYSLVIIPKNWSLFAVNFFVGLTGLYQVSRAAKYQYIEKPKMES</sequence>
<evidence type="ECO:0000256" key="3">
    <source>
        <dbReference type="ARBA" id="ARBA00022448"/>
    </source>
</evidence>
<keyword evidence="5 9" id="KW-0999">Mitochondrion inner membrane</keyword>
<evidence type="ECO:0000313" key="10">
    <source>
        <dbReference type="EMBL" id="KAK2716651.1"/>
    </source>
</evidence>
<comment type="caution">
    <text evidence="10">The sequence shown here is derived from an EMBL/GenBank/DDBJ whole genome shotgun (WGS) entry which is preliminary data.</text>
</comment>